<dbReference type="Proteomes" id="UP001597063">
    <property type="component" value="Unassembled WGS sequence"/>
</dbReference>
<dbReference type="InterPro" id="IPR020472">
    <property type="entry name" value="WD40_PAC1"/>
</dbReference>
<reference evidence="8" key="1">
    <citation type="journal article" date="2019" name="Int. J. Syst. Evol. Microbiol.">
        <title>The Global Catalogue of Microorganisms (GCM) 10K type strain sequencing project: providing services to taxonomists for standard genome sequencing and annotation.</title>
        <authorList>
            <consortium name="The Broad Institute Genomics Platform"/>
            <consortium name="The Broad Institute Genome Sequencing Center for Infectious Disease"/>
            <person name="Wu L."/>
            <person name="Ma J."/>
        </authorList>
    </citation>
    <scope>NUCLEOTIDE SEQUENCE [LARGE SCALE GENOMIC DNA]</scope>
    <source>
        <strain evidence="8">JCM 9371</strain>
    </source>
</reference>
<dbReference type="PROSITE" id="PS50837">
    <property type="entry name" value="NACHT"/>
    <property type="match status" value="1"/>
</dbReference>
<evidence type="ECO:0000313" key="8">
    <source>
        <dbReference type="Proteomes" id="UP001597063"/>
    </source>
</evidence>
<accession>A0ABW2XSR0</accession>
<dbReference type="InterPro" id="IPR015943">
    <property type="entry name" value="WD40/YVTN_repeat-like_dom_sf"/>
</dbReference>
<feature type="repeat" description="WD" evidence="3">
    <location>
        <begin position="1577"/>
        <end position="1618"/>
    </location>
</feature>
<comment type="caution">
    <text evidence="7">The sequence shown here is derived from an EMBL/GenBank/DDBJ whole genome shotgun (WGS) entry which is preliminary data.</text>
</comment>
<dbReference type="SMART" id="SM00320">
    <property type="entry name" value="WD40"/>
    <property type="match status" value="15"/>
</dbReference>
<dbReference type="InterPro" id="IPR019775">
    <property type="entry name" value="WD40_repeat_CS"/>
</dbReference>
<dbReference type="RefSeq" id="WP_131757891.1">
    <property type="nucleotide sequence ID" value="NZ_CAACUY010000040.1"/>
</dbReference>
<sequence length="1972" mass="212316">MTPPGDRSRQERPTDFFISYSPADERWASWIAWQLEAAGHRTMMQAWDFVPGTNFIDFMDRGLSEAKAVVAVLSRNYLRSRYGRLEWMAALRADPDDPARKLVTVRIEDCPIDGLLSTITYVDLVGVDDADEARGLLMRRIQEALAGHARPVDGPGFPGGGPSGSGGQAPLLGRVEGPGAGDDPAGRPELAGERAVRRAPVAAPAFPAADGGDARPREHVSVLHVSGPRFGRTLAEPGEPTTATELQDRIWSDVTRLADAGVPRPDLLVVTGNLSHSGSRKEFTEALSFLTSLRALLGLEAQRVVVVPGTHDITRAACQAYFASCEADEIEPQPPYWPKWRHFAGLFKEFYQGLDSLVFDSAQPWTLFPVPDLKVVVAGLNSTLPHTHREEDRYGRVGQAQAAWFNERLRHFEDEGWLRLGALEHTPVAGEPGALRDPETVETLLAGHLNVLFQGTPSEFGPVPLLGSGDAAVPSVPALGPGRHQIVVLRRDGLERWIPEDAARRGPERHAQVWARVDGTFPPAREDALPTGPLPTGPVPELGPPARGAGTGVEPAPDPTARLLDRLTEACETRFERATIRRVVPPAGEDGSADPPHLLLTHLEDGFVRQYRIGAHVGQVTEADVDAFARHVHADGSDHGSELVYVGPAPARALRAEALRRGIRVRSLTEFQGLVDLSEYVTAQTGRLAAGGLYPPSLYVPQRFRELDRFRTGAPSGTDDPDRTGDPADGDSAEVRDDVVGEMLRLLAADHGRFLLLLGDFGRGKTFALRELARRIPEELPHVIPILIELRALDKAHSVDGLVAAHLANHGEELIDLKAFHYMLRQGRIVLLFDGFDELVTRVTYDQAADHLDTLLQAAQDKAKIVVASRTQHFKSQAQVLTALGEKVGVLPHRRVLGLEEFTPPQVRSYLVNRYGDERAAEERLGLLSGIEELLALTSNPRMLSFIADLPEERLRAVAQARTTVSPADLYQEILASWLAYEAERVRHAGGPSGLDVEDMWEAVSTLALRLWEGNEQFLRLAELADVADTLTGLADGRLSPHQVTHAVGAGSLLVRTAEGLFGFIHASVVEWLVARHIAREFAAGKAPAALARRTLSQLTVDFLCDLADARATQRWAAGVLADPDAGDIARANAIRVTTRLRTPARTDLRGARLQGEDLSYRDLQEVDLTGADLTDAQLVGANLSRAVLRDASLAGARLDEAKLTGADLRGADLSRARLARADLRDASVEGSRWTRAALVDAVLPDRIAAAPELREAAIAPGRPVDIQVAPAAVGVPYGFHFQTSRLPQPLAYSPGGSVLAVGGEDGGVLVCDAVTGVPLRTLQGHGDRAYAVAFDSEGNRLASGSADGTVRIWDLATGQCAHTLPVHPDGVWPVVVGGRSPSGANLVAAGAADGTIRVWDTVSGTLLHEFPGHTSPVFTAVFDPAGSLMVTGDAGGTLRVWDLTTGALRRELTGHRGAVFRAVFHPGGSLLAAGDEAGVVRLWDIRSGEIEQELLGHTGRVYAIAFHPGGDLLVTGDTDASVRLWRDGRHRATLTGHGGGIYQAAFSPDGGRLATADSAGSVRLWDPETGRQRLELAGHRGAVWPFAFRPDGAQLATSSNDGTARLWDAETGQCRVILRGHGRRVTGVAFSADGGLLASSGNDGLVRLWDPRTGRMVRELHGVADNLTSAAFNVRDSQLATATNDGGVHLWQAGTGTFERELNVETDHVWAQAFSPTGDVLATANDDDSVRLWYWTTGRETVNLADHRGRVRSIDFHPGGDVVATGCDDGLVRLWHTRTGALRETLRGHTDRVYRVAFAPSGDLLASASNDGTVRVWDSSTGTSLHTLTGHTGRLWTAAFHPSGAVLASAGDDMAVRLWDPSTGRLLHTLTGHTRRVWSATFSPDGTLLATAGDDGAIILWDVTDLSAPFRRTTLLGLAGGWAALAPDGRYKWEGDATAEFWYAVGMCRFEPGELDAYLPDVRQIPLDASF</sequence>
<dbReference type="SUPFAM" id="SSF52200">
    <property type="entry name" value="Toll/Interleukin receptor TIR domain"/>
    <property type="match status" value="1"/>
</dbReference>
<feature type="domain" description="TIR" evidence="5">
    <location>
        <begin position="12"/>
        <end position="145"/>
    </location>
</feature>
<dbReference type="PROSITE" id="PS50294">
    <property type="entry name" value="WD_REPEATS_REGION"/>
    <property type="match status" value="12"/>
</dbReference>
<evidence type="ECO:0000256" key="4">
    <source>
        <dbReference type="SAM" id="MobiDB-lite"/>
    </source>
</evidence>
<feature type="compositionally biased region" description="Gly residues" evidence="4">
    <location>
        <begin position="156"/>
        <end position="167"/>
    </location>
</feature>
<dbReference type="EMBL" id="JBHTGP010000014">
    <property type="protein sequence ID" value="MFD0688474.1"/>
    <property type="molecule type" value="Genomic_DNA"/>
</dbReference>
<evidence type="ECO:0000256" key="2">
    <source>
        <dbReference type="ARBA" id="ARBA00022737"/>
    </source>
</evidence>
<dbReference type="PROSITE" id="PS00678">
    <property type="entry name" value="WD_REPEATS_1"/>
    <property type="match status" value="4"/>
</dbReference>
<evidence type="ECO:0000259" key="5">
    <source>
        <dbReference type="PROSITE" id="PS50104"/>
    </source>
</evidence>
<dbReference type="PANTHER" id="PTHR19848">
    <property type="entry name" value="WD40 REPEAT PROTEIN"/>
    <property type="match status" value="1"/>
</dbReference>
<dbReference type="SMART" id="SM00255">
    <property type="entry name" value="TIR"/>
    <property type="match status" value="1"/>
</dbReference>
<evidence type="ECO:0000313" key="7">
    <source>
        <dbReference type="EMBL" id="MFD0688474.1"/>
    </source>
</evidence>
<dbReference type="InterPro" id="IPR001646">
    <property type="entry name" value="5peptide_repeat"/>
</dbReference>
<dbReference type="Pfam" id="PF05729">
    <property type="entry name" value="NACHT"/>
    <property type="match status" value="1"/>
</dbReference>
<proteinExistence type="predicted"/>
<evidence type="ECO:0000256" key="3">
    <source>
        <dbReference type="PROSITE-ProRule" id="PRU00221"/>
    </source>
</evidence>
<feature type="repeat" description="WD" evidence="3">
    <location>
        <begin position="1787"/>
        <end position="1828"/>
    </location>
</feature>
<feature type="repeat" description="WD" evidence="3">
    <location>
        <begin position="1535"/>
        <end position="1576"/>
    </location>
</feature>
<dbReference type="InterPro" id="IPR035897">
    <property type="entry name" value="Toll_tir_struct_dom_sf"/>
</dbReference>
<dbReference type="Pfam" id="PF13676">
    <property type="entry name" value="TIR_2"/>
    <property type="match status" value="1"/>
</dbReference>
<feature type="region of interest" description="Disordered" evidence="4">
    <location>
        <begin position="149"/>
        <end position="188"/>
    </location>
</feature>
<dbReference type="InterPro" id="IPR054571">
    <property type="entry name" value="NA-iREase3_dom"/>
</dbReference>
<dbReference type="SUPFAM" id="SSF52540">
    <property type="entry name" value="P-loop containing nucleoside triphosphate hydrolases"/>
    <property type="match status" value="1"/>
</dbReference>
<keyword evidence="2" id="KW-0677">Repeat</keyword>
<protein>
    <submittedName>
        <fullName evidence="7">TIR domain-containing protein</fullName>
    </submittedName>
</protein>
<feature type="repeat" description="WD" evidence="3">
    <location>
        <begin position="1495"/>
        <end position="1526"/>
    </location>
</feature>
<feature type="compositionally biased region" description="Pro residues" evidence="4">
    <location>
        <begin position="532"/>
        <end position="543"/>
    </location>
</feature>
<dbReference type="Pfam" id="PF00805">
    <property type="entry name" value="Pentapeptide"/>
    <property type="match status" value="1"/>
</dbReference>
<dbReference type="PROSITE" id="PS50082">
    <property type="entry name" value="WD_REPEATS_2"/>
    <property type="match status" value="14"/>
</dbReference>
<feature type="repeat" description="WD" evidence="3">
    <location>
        <begin position="1829"/>
        <end position="1870"/>
    </location>
</feature>
<feature type="repeat" description="WD" evidence="3">
    <location>
        <begin position="1745"/>
        <end position="1786"/>
    </location>
</feature>
<dbReference type="SUPFAM" id="SSF50978">
    <property type="entry name" value="WD40 repeat-like"/>
    <property type="match status" value="1"/>
</dbReference>
<dbReference type="InterPro" id="IPR036322">
    <property type="entry name" value="WD40_repeat_dom_sf"/>
</dbReference>
<feature type="repeat" description="WD" evidence="3">
    <location>
        <begin position="1619"/>
        <end position="1660"/>
    </location>
</feature>
<dbReference type="SUPFAM" id="SSF50998">
    <property type="entry name" value="Quinoprotein alcohol dehydrogenase-like"/>
    <property type="match status" value="1"/>
</dbReference>
<dbReference type="InterPro" id="IPR011044">
    <property type="entry name" value="Quino_amine_DH_bsu"/>
</dbReference>
<feature type="repeat" description="WD" evidence="3">
    <location>
        <begin position="1453"/>
        <end position="1494"/>
    </location>
</feature>
<evidence type="ECO:0000259" key="6">
    <source>
        <dbReference type="PROSITE" id="PS50837"/>
    </source>
</evidence>
<dbReference type="InterPro" id="IPR007111">
    <property type="entry name" value="NACHT_NTPase"/>
</dbReference>
<dbReference type="Gene3D" id="3.40.50.10140">
    <property type="entry name" value="Toll/interleukin-1 receptor homology (TIR) domain"/>
    <property type="match status" value="1"/>
</dbReference>
<feature type="repeat" description="WD" evidence="3">
    <location>
        <begin position="1386"/>
        <end position="1410"/>
    </location>
</feature>
<dbReference type="CDD" id="cd00200">
    <property type="entry name" value="WD40"/>
    <property type="match status" value="2"/>
</dbReference>
<gene>
    <name evidence="7" type="ORF">ACFQZM_28540</name>
</gene>
<dbReference type="InterPro" id="IPR027417">
    <property type="entry name" value="P-loop_NTPase"/>
</dbReference>
<feature type="repeat" description="WD" evidence="3">
    <location>
        <begin position="1871"/>
        <end position="1904"/>
    </location>
</feature>
<feature type="repeat" description="WD" evidence="3">
    <location>
        <begin position="1323"/>
        <end position="1364"/>
    </location>
</feature>
<dbReference type="SUPFAM" id="SSF141571">
    <property type="entry name" value="Pentapeptide repeat-like"/>
    <property type="match status" value="1"/>
</dbReference>
<feature type="domain" description="NACHT" evidence="6">
    <location>
        <begin position="753"/>
        <end position="871"/>
    </location>
</feature>
<dbReference type="InterPro" id="IPR029052">
    <property type="entry name" value="Metallo-depent_PP-like"/>
</dbReference>
<name>A0ABW2XSR0_9ACTN</name>
<dbReference type="InterPro" id="IPR011047">
    <property type="entry name" value="Quinoprotein_ADH-like_sf"/>
</dbReference>
<evidence type="ECO:0000256" key="1">
    <source>
        <dbReference type="ARBA" id="ARBA00022574"/>
    </source>
</evidence>
<dbReference type="Gene3D" id="3.60.21.10">
    <property type="match status" value="1"/>
</dbReference>
<dbReference type="PROSITE" id="PS50104">
    <property type="entry name" value="TIR"/>
    <property type="match status" value="1"/>
</dbReference>
<dbReference type="SUPFAM" id="SSF50969">
    <property type="entry name" value="YVTN repeat-like/Quinoprotein amine dehydrogenase"/>
    <property type="match status" value="1"/>
</dbReference>
<feature type="region of interest" description="Disordered" evidence="4">
    <location>
        <begin position="711"/>
        <end position="733"/>
    </location>
</feature>
<dbReference type="PANTHER" id="PTHR19848:SF8">
    <property type="entry name" value="F-BOX AND WD REPEAT DOMAIN CONTAINING 7"/>
    <property type="match status" value="1"/>
</dbReference>
<dbReference type="Pfam" id="PF22739">
    <property type="entry name" value="NA-iREase3"/>
    <property type="match status" value="1"/>
</dbReference>
<organism evidence="7 8">
    <name type="scientific">Actinomadura fibrosa</name>
    <dbReference type="NCBI Taxonomy" id="111802"/>
    <lineage>
        <taxon>Bacteria</taxon>
        <taxon>Bacillati</taxon>
        <taxon>Actinomycetota</taxon>
        <taxon>Actinomycetes</taxon>
        <taxon>Streptosporangiales</taxon>
        <taxon>Thermomonosporaceae</taxon>
        <taxon>Actinomadura</taxon>
    </lineage>
</organism>
<dbReference type="InterPro" id="IPR000157">
    <property type="entry name" value="TIR_dom"/>
</dbReference>
<feature type="region of interest" description="Disordered" evidence="4">
    <location>
        <begin position="525"/>
        <end position="558"/>
    </location>
</feature>
<feature type="repeat" description="WD" evidence="3">
    <location>
        <begin position="1703"/>
        <end position="1744"/>
    </location>
</feature>
<dbReference type="SUPFAM" id="SSF56300">
    <property type="entry name" value="Metallo-dependent phosphatases"/>
    <property type="match status" value="1"/>
</dbReference>
<dbReference type="Gene3D" id="2.130.10.10">
    <property type="entry name" value="YVTN repeat-like/Quinoprotein amine dehydrogenase"/>
    <property type="match status" value="5"/>
</dbReference>
<keyword evidence="1 3" id="KW-0853">WD repeat</keyword>
<dbReference type="Gene3D" id="2.160.20.80">
    <property type="entry name" value="E3 ubiquitin-protein ligase SopA"/>
    <property type="match status" value="1"/>
</dbReference>
<dbReference type="PRINTS" id="PR00320">
    <property type="entry name" value="GPROTEINBRPT"/>
</dbReference>
<feature type="repeat" description="WD" evidence="3">
    <location>
        <begin position="1411"/>
        <end position="1452"/>
    </location>
</feature>
<dbReference type="InterPro" id="IPR001680">
    <property type="entry name" value="WD40_rpt"/>
</dbReference>
<feature type="repeat" description="WD" evidence="3">
    <location>
        <begin position="1661"/>
        <end position="1702"/>
    </location>
</feature>
<dbReference type="Gene3D" id="3.40.50.300">
    <property type="entry name" value="P-loop containing nucleotide triphosphate hydrolases"/>
    <property type="match status" value="1"/>
</dbReference>
<keyword evidence="8" id="KW-1185">Reference proteome</keyword>
<dbReference type="Pfam" id="PF00400">
    <property type="entry name" value="WD40"/>
    <property type="match status" value="13"/>
</dbReference>